<dbReference type="InterPro" id="IPR008889">
    <property type="entry name" value="VQ"/>
</dbReference>
<reference evidence="3 4" key="1">
    <citation type="submission" date="2023-12" db="EMBL/GenBank/DDBJ databases">
        <title>A high-quality genome assembly for Dillenia turbinata (Dilleniales).</title>
        <authorList>
            <person name="Chanderbali A."/>
        </authorList>
    </citation>
    <scope>NUCLEOTIDE SEQUENCE [LARGE SCALE GENOMIC DNA]</scope>
    <source>
        <strain evidence="3">LSX21</strain>
        <tissue evidence="3">Leaf</tissue>
    </source>
</reference>
<evidence type="ECO:0000256" key="1">
    <source>
        <dbReference type="SAM" id="MobiDB-lite"/>
    </source>
</evidence>
<evidence type="ECO:0000313" key="4">
    <source>
        <dbReference type="Proteomes" id="UP001370490"/>
    </source>
</evidence>
<sequence>MVAYGGVSVINPSTLSHSFTSDNQASKDPTMTIKDQANSNPNKSCITKPKCKRYKASKKTPTTVVNANPSNFRSLVQQFTGSSNVALPSSGYLKGPLEVISFEGQEFYDHNNKIANDSLMLTFGCPNNFQHQNQVVQVQHKKQKVQENIYHPLEVEDKCLYTKANIANDVSVEQIPPNAVYISDHLGFVMDHSILLEELLSDPSSSYII</sequence>
<organism evidence="3 4">
    <name type="scientific">Dillenia turbinata</name>
    <dbReference type="NCBI Taxonomy" id="194707"/>
    <lineage>
        <taxon>Eukaryota</taxon>
        <taxon>Viridiplantae</taxon>
        <taxon>Streptophyta</taxon>
        <taxon>Embryophyta</taxon>
        <taxon>Tracheophyta</taxon>
        <taxon>Spermatophyta</taxon>
        <taxon>Magnoliopsida</taxon>
        <taxon>eudicotyledons</taxon>
        <taxon>Gunneridae</taxon>
        <taxon>Pentapetalae</taxon>
        <taxon>Dilleniales</taxon>
        <taxon>Dilleniaceae</taxon>
        <taxon>Dillenia</taxon>
    </lineage>
</organism>
<dbReference type="EMBL" id="JBAMMX010000023">
    <property type="protein sequence ID" value="KAK6916989.1"/>
    <property type="molecule type" value="Genomic_DNA"/>
</dbReference>
<dbReference type="Proteomes" id="UP001370490">
    <property type="component" value="Unassembled WGS sequence"/>
</dbReference>
<protein>
    <submittedName>
        <fullName evidence="3">VQ protein</fullName>
    </submittedName>
</protein>
<dbReference type="Pfam" id="PF05678">
    <property type="entry name" value="VQ"/>
    <property type="match status" value="1"/>
</dbReference>
<gene>
    <name evidence="3" type="ORF">RJ641_017740</name>
</gene>
<feature type="domain" description="VQ" evidence="2">
    <location>
        <begin position="61"/>
        <end position="83"/>
    </location>
</feature>
<dbReference type="AlphaFoldDB" id="A0AAN8UMS3"/>
<accession>A0AAN8UMS3</accession>
<dbReference type="PANTHER" id="PTHR33179:SF4">
    <property type="entry name" value="VQ MOTIF-CONTAINING PROTEIN"/>
    <property type="match status" value="1"/>
</dbReference>
<evidence type="ECO:0000259" key="2">
    <source>
        <dbReference type="Pfam" id="PF05678"/>
    </source>
</evidence>
<comment type="caution">
    <text evidence="3">The sequence shown here is derived from an EMBL/GenBank/DDBJ whole genome shotgun (WGS) entry which is preliminary data.</text>
</comment>
<feature type="compositionally biased region" description="Polar residues" evidence="1">
    <location>
        <begin position="15"/>
        <end position="45"/>
    </location>
</feature>
<keyword evidence="4" id="KW-1185">Reference proteome</keyword>
<dbReference type="InterPro" id="IPR039609">
    <property type="entry name" value="VQ_15/22"/>
</dbReference>
<evidence type="ECO:0000313" key="3">
    <source>
        <dbReference type="EMBL" id="KAK6916989.1"/>
    </source>
</evidence>
<name>A0AAN8UMS3_9MAGN</name>
<dbReference type="PANTHER" id="PTHR33179">
    <property type="entry name" value="VQ MOTIF-CONTAINING PROTEIN"/>
    <property type="match status" value="1"/>
</dbReference>
<feature type="region of interest" description="Disordered" evidence="1">
    <location>
        <begin position="15"/>
        <end position="46"/>
    </location>
</feature>
<proteinExistence type="predicted"/>